<keyword evidence="5" id="KW-0833">Ubl conjugation pathway</keyword>
<dbReference type="Gene3D" id="3.10.20.90">
    <property type="entry name" value="Phosphatidylinositol 3-kinase Catalytic Subunit, Chain A, domain 1"/>
    <property type="match status" value="2"/>
</dbReference>
<protein>
    <recommendedName>
        <fullName evidence="3">ubiquitinyl hydrolase 1</fullName>
        <ecNumber evidence="3">3.4.19.12</ecNumber>
    </recommendedName>
</protein>
<evidence type="ECO:0000256" key="5">
    <source>
        <dbReference type="ARBA" id="ARBA00022786"/>
    </source>
</evidence>
<name>A0A1D1W8N5_RAMVA</name>
<dbReference type="GO" id="GO:0004843">
    <property type="term" value="F:cysteine-type deubiquitinase activity"/>
    <property type="evidence" value="ECO:0007669"/>
    <property type="project" value="UniProtKB-EC"/>
</dbReference>
<dbReference type="OrthoDB" id="289038at2759"/>
<keyword evidence="7" id="KW-0788">Thiol protease</keyword>
<sequence>MAQTRKNSSSDDPHTYFFRLYDPVRRTLEYKGWDVFPPTKISAKELTEACNQKTGLPLNTPLFIYLDVKPTVVDKLITADQQPNRFSPNFDLQDGDLIVFQKQLTAEEDARLALPGVRDYFKDLTFRTDVEFVDKERQNDDSCTFSLTLNLKMAYTQVIRAVAAKLKTDPKRIQLFRNQSTSVRDCPGAAIGTDTTLTLRDIFQSSRTNSNKPKKLFYTHLDMDIDEMEARKEMKILWQPNFREEGKDLNILVNKRGTVKDLLDMVKKQVELATDGTGQLRLVELSGYKIHSTHSAATQLDSLSSISGNKIFRVEEVPHDQLRIESDELLIPVAHFHKEIHQCFGIPFYLKVRTNEQFFEVKERIRKILDVPEKDFEKYKFCISHLGKQTYLEDDNYRISAKDLNPQAVWCGTIGVTTWLGIDHLNKTPKRPRPSYLEKAVKIYN</sequence>
<dbReference type="EMBL" id="BDGG01000021">
    <property type="protein sequence ID" value="GAV09283.1"/>
    <property type="molecule type" value="Genomic_DNA"/>
</dbReference>
<dbReference type="STRING" id="947166.A0A1D1W8N5"/>
<dbReference type="AlphaFoldDB" id="A0A1D1W8N5"/>
<dbReference type="InterPro" id="IPR024729">
    <property type="entry name" value="USP7_ICP0-binding_dom"/>
</dbReference>
<evidence type="ECO:0000259" key="8">
    <source>
        <dbReference type="Pfam" id="PF12436"/>
    </source>
</evidence>
<evidence type="ECO:0000256" key="2">
    <source>
        <dbReference type="ARBA" id="ARBA00009085"/>
    </source>
</evidence>
<evidence type="ECO:0000259" key="9">
    <source>
        <dbReference type="Pfam" id="PF14533"/>
    </source>
</evidence>
<dbReference type="Proteomes" id="UP000186922">
    <property type="component" value="Unassembled WGS sequence"/>
</dbReference>
<evidence type="ECO:0000256" key="3">
    <source>
        <dbReference type="ARBA" id="ARBA00012759"/>
    </source>
</evidence>
<evidence type="ECO:0000313" key="10">
    <source>
        <dbReference type="EMBL" id="GAV09283.1"/>
    </source>
</evidence>
<feature type="domain" description="Ubiquitin carboxyl-terminal hydrolase C-terminal" evidence="9">
    <location>
        <begin position="215"/>
        <end position="429"/>
    </location>
</feature>
<proteinExistence type="inferred from homology"/>
<keyword evidence="4" id="KW-0645">Protease</keyword>
<dbReference type="InterPro" id="IPR029346">
    <property type="entry name" value="USP_C"/>
</dbReference>
<evidence type="ECO:0000256" key="1">
    <source>
        <dbReference type="ARBA" id="ARBA00000707"/>
    </source>
</evidence>
<dbReference type="EC" id="3.4.19.12" evidence="3"/>
<dbReference type="Pfam" id="PF12436">
    <property type="entry name" value="USP7_ICP0_bdg"/>
    <property type="match status" value="1"/>
</dbReference>
<comment type="caution">
    <text evidence="10">The sequence shown here is derived from an EMBL/GenBank/DDBJ whole genome shotgun (WGS) entry which is preliminary data.</text>
</comment>
<feature type="domain" description="Ubiquitin carboxyl-terminal hydrolase 7 ICP0-binding" evidence="8">
    <location>
        <begin position="8"/>
        <end position="202"/>
    </location>
</feature>
<comment type="similarity">
    <text evidence="2">Belongs to the peptidase C19 family.</text>
</comment>
<dbReference type="GO" id="GO:0006508">
    <property type="term" value="P:proteolysis"/>
    <property type="evidence" value="ECO:0007669"/>
    <property type="project" value="UniProtKB-KW"/>
</dbReference>
<gene>
    <name evidence="10" type="primary">RvY_18852-1</name>
    <name evidence="10" type="synonym">RvY_18852.1</name>
    <name evidence="10" type="ORF">RvY_18852</name>
</gene>
<evidence type="ECO:0000256" key="6">
    <source>
        <dbReference type="ARBA" id="ARBA00022801"/>
    </source>
</evidence>
<accession>A0A1D1W8N5</accession>
<keyword evidence="6" id="KW-0378">Hydrolase</keyword>
<dbReference type="Pfam" id="PF14533">
    <property type="entry name" value="USP7_C2"/>
    <property type="match status" value="1"/>
</dbReference>
<evidence type="ECO:0000256" key="7">
    <source>
        <dbReference type="ARBA" id="ARBA00022807"/>
    </source>
</evidence>
<reference evidence="10 11" key="1">
    <citation type="journal article" date="2016" name="Nat. Commun.">
        <title>Extremotolerant tardigrade genome and improved radiotolerance of human cultured cells by tardigrade-unique protein.</title>
        <authorList>
            <person name="Hashimoto T."/>
            <person name="Horikawa D.D."/>
            <person name="Saito Y."/>
            <person name="Kuwahara H."/>
            <person name="Kozuka-Hata H."/>
            <person name="Shin-I T."/>
            <person name="Minakuchi Y."/>
            <person name="Ohishi K."/>
            <person name="Motoyama A."/>
            <person name="Aizu T."/>
            <person name="Enomoto A."/>
            <person name="Kondo K."/>
            <person name="Tanaka S."/>
            <person name="Hara Y."/>
            <person name="Koshikawa S."/>
            <person name="Sagara H."/>
            <person name="Miura T."/>
            <person name="Yokobori S."/>
            <person name="Miyagawa K."/>
            <person name="Suzuki Y."/>
            <person name="Kubo T."/>
            <person name="Oyama M."/>
            <person name="Kohara Y."/>
            <person name="Fujiyama A."/>
            <person name="Arakawa K."/>
            <person name="Katayama T."/>
            <person name="Toyoda A."/>
            <person name="Kunieda T."/>
        </authorList>
    </citation>
    <scope>NUCLEOTIDE SEQUENCE [LARGE SCALE GENOMIC DNA]</scope>
    <source>
        <strain evidence="10 11">YOKOZUNA-1</strain>
    </source>
</reference>
<keyword evidence="11" id="KW-1185">Reference proteome</keyword>
<evidence type="ECO:0000256" key="4">
    <source>
        <dbReference type="ARBA" id="ARBA00022670"/>
    </source>
</evidence>
<evidence type="ECO:0000313" key="11">
    <source>
        <dbReference type="Proteomes" id="UP000186922"/>
    </source>
</evidence>
<organism evidence="10 11">
    <name type="scientific">Ramazzottius varieornatus</name>
    <name type="common">Water bear</name>
    <name type="synonym">Tardigrade</name>
    <dbReference type="NCBI Taxonomy" id="947166"/>
    <lineage>
        <taxon>Eukaryota</taxon>
        <taxon>Metazoa</taxon>
        <taxon>Ecdysozoa</taxon>
        <taxon>Tardigrada</taxon>
        <taxon>Eutardigrada</taxon>
        <taxon>Parachela</taxon>
        <taxon>Hypsibioidea</taxon>
        <taxon>Ramazzottiidae</taxon>
        <taxon>Ramazzottius</taxon>
    </lineage>
</organism>
<comment type="catalytic activity">
    <reaction evidence="1">
        <text>Thiol-dependent hydrolysis of ester, thioester, amide, peptide and isopeptide bonds formed by the C-terminal Gly of ubiquitin (a 76-residue protein attached to proteins as an intracellular targeting signal).</text>
        <dbReference type="EC" id="3.4.19.12"/>
    </reaction>
</comment>